<protein>
    <submittedName>
        <fullName evidence="1">Uncharacterized protein</fullName>
    </submittedName>
</protein>
<sequence length="147" mass="15853">MKLNITTHIIGNDENDKRPIVAGGKIEMASALGDLKAEVTEGKHKGRIIEAFAWLACGEESATINITEASTGHCLERVHAIAVINGKPCSATKLPDEALWNMTPNFMEAAKKAGFHRFEKATDIEADVLFKRIDGLPKIKATGSLVA</sequence>
<evidence type="ECO:0000313" key="2">
    <source>
        <dbReference type="Proteomes" id="UP000503197"/>
    </source>
</evidence>
<reference evidence="1 2" key="1">
    <citation type="submission" date="2020-02" db="EMBL/GenBank/DDBJ databases">
        <title>Complete Genome Sequence of Halomonas meridiana strain BAA-801, Isolated from Deep Sea Thermal Vent.</title>
        <authorList>
            <person name="Takahashi Y."/>
            <person name="Takahashi H."/>
            <person name="Galipon J."/>
            <person name="Arakawa K."/>
        </authorList>
    </citation>
    <scope>NUCLEOTIDE SEQUENCE [LARGE SCALE GENOMIC DNA]</scope>
    <source>
        <strain evidence="1 2">Slthf1</strain>
    </source>
</reference>
<dbReference type="AlphaFoldDB" id="A0A6F8SU39"/>
<evidence type="ECO:0000313" key="1">
    <source>
        <dbReference type="EMBL" id="BCA91934.1"/>
    </source>
</evidence>
<organism evidence="1 2">
    <name type="scientific">Vreelandella aquamarina</name>
    <dbReference type="NCBI Taxonomy" id="77097"/>
    <lineage>
        <taxon>Bacteria</taxon>
        <taxon>Pseudomonadati</taxon>
        <taxon>Pseudomonadota</taxon>
        <taxon>Gammaproteobacteria</taxon>
        <taxon>Oceanospirillales</taxon>
        <taxon>Halomonadaceae</taxon>
        <taxon>Vreelandella</taxon>
    </lineage>
</organism>
<accession>A0A6F8SU39</accession>
<name>A0A6F8SU39_9GAMM</name>
<proteinExistence type="predicted"/>
<dbReference type="Proteomes" id="UP000503197">
    <property type="component" value="Chromosome"/>
</dbReference>
<dbReference type="RefSeq" id="WP_172416205.1">
    <property type="nucleotide sequence ID" value="NZ_AP022821.1"/>
</dbReference>
<gene>
    <name evidence="1" type="ORF">HMSLTHF_17090</name>
</gene>
<dbReference type="EMBL" id="AP022821">
    <property type="protein sequence ID" value="BCA91934.1"/>
    <property type="molecule type" value="Genomic_DNA"/>
</dbReference>